<reference evidence="2" key="2">
    <citation type="submission" date="2023-05" db="EMBL/GenBank/DDBJ databases">
        <authorList>
            <consortium name="Lawrence Berkeley National Laboratory"/>
            <person name="Steindorff A."/>
            <person name="Hensen N."/>
            <person name="Bonometti L."/>
            <person name="Westerberg I."/>
            <person name="Brannstrom I.O."/>
            <person name="Guillou S."/>
            <person name="Cros-Aarteil S."/>
            <person name="Calhoun S."/>
            <person name="Haridas S."/>
            <person name="Kuo A."/>
            <person name="Mondo S."/>
            <person name="Pangilinan J."/>
            <person name="Riley R."/>
            <person name="Labutti K."/>
            <person name="Andreopoulos B."/>
            <person name="Lipzen A."/>
            <person name="Chen C."/>
            <person name="Yanf M."/>
            <person name="Daum C."/>
            <person name="Ng V."/>
            <person name="Clum A."/>
            <person name="Ohm R."/>
            <person name="Martin F."/>
            <person name="Silar P."/>
            <person name="Natvig D."/>
            <person name="Lalanne C."/>
            <person name="Gautier V."/>
            <person name="Ament-Velasquez S.L."/>
            <person name="Kruys A."/>
            <person name="Hutchinson M.I."/>
            <person name="Powell A.J."/>
            <person name="Barry K."/>
            <person name="Miller A.N."/>
            <person name="Grigoriev I.V."/>
            <person name="Debuchy R."/>
            <person name="Gladieux P."/>
            <person name="Thoren M.H."/>
            <person name="Johannesson H."/>
        </authorList>
    </citation>
    <scope>NUCLEOTIDE SEQUENCE</scope>
    <source>
        <strain evidence="2">CBS 892.96</strain>
    </source>
</reference>
<feature type="compositionally biased region" description="Pro residues" evidence="1">
    <location>
        <begin position="37"/>
        <end position="47"/>
    </location>
</feature>
<keyword evidence="3" id="KW-1185">Reference proteome</keyword>
<protein>
    <submittedName>
        <fullName evidence="2">Uncharacterized protein</fullName>
    </submittedName>
</protein>
<sequence length="335" mass="36610">MATSERTLGPAHHSAGNLKPKQVDSKTLELAQAEPQHPNPEQPPPSPWGITTPLIPDPSSPPTLAIKNNSRINRTLATHSNISPSSYSAYLRHVQYGLYQSQPACLLALDFSFRFPANSTSRFSSAEITLTFTHALDPSKPSLQSSDPTFDPIVANFAPVSILGAPQSRTNSNTFEIAAPLTLFDTPFGLGPSVGVTPRWAKETIKTEEGQAELYGYLAPDDDHDDGANSIAWDMTENPVSKGGIFRSFRGVVVLHLRRPEQMFWMKVDVKPVVKFSLDPKRLFAQRLIGKRDEPILLDGKTMLGNSVCHGYEVFDATDFPWDAVLKGSGALGES</sequence>
<organism evidence="2 3">
    <name type="scientific">Triangularia setosa</name>
    <dbReference type="NCBI Taxonomy" id="2587417"/>
    <lineage>
        <taxon>Eukaryota</taxon>
        <taxon>Fungi</taxon>
        <taxon>Dikarya</taxon>
        <taxon>Ascomycota</taxon>
        <taxon>Pezizomycotina</taxon>
        <taxon>Sordariomycetes</taxon>
        <taxon>Sordariomycetidae</taxon>
        <taxon>Sordariales</taxon>
        <taxon>Podosporaceae</taxon>
        <taxon>Triangularia</taxon>
    </lineage>
</organism>
<evidence type="ECO:0000256" key="1">
    <source>
        <dbReference type="SAM" id="MobiDB-lite"/>
    </source>
</evidence>
<gene>
    <name evidence="2" type="ORF">QBC36DRAFT_337381</name>
</gene>
<reference evidence="2" key="1">
    <citation type="journal article" date="2023" name="Mol. Phylogenet. Evol.">
        <title>Genome-scale phylogeny and comparative genomics of the fungal order Sordariales.</title>
        <authorList>
            <person name="Hensen N."/>
            <person name="Bonometti L."/>
            <person name="Westerberg I."/>
            <person name="Brannstrom I.O."/>
            <person name="Guillou S."/>
            <person name="Cros-Aarteil S."/>
            <person name="Calhoun S."/>
            <person name="Haridas S."/>
            <person name="Kuo A."/>
            <person name="Mondo S."/>
            <person name="Pangilinan J."/>
            <person name="Riley R."/>
            <person name="LaButti K."/>
            <person name="Andreopoulos B."/>
            <person name="Lipzen A."/>
            <person name="Chen C."/>
            <person name="Yan M."/>
            <person name="Daum C."/>
            <person name="Ng V."/>
            <person name="Clum A."/>
            <person name="Steindorff A."/>
            <person name="Ohm R.A."/>
            <person name="Martin F."/>
            <person name="Silar P."/>
            <person name="Natvig D.O."/>
            <person name="Lalanne C."/>
            <person name="Gautier V."/>
            <person name="Ament-Velasquez S.L."/>
            <person name="Kruys A."/>
            <person name="Hutchinson M.I."/>
            <person name="Powell A.J."/>
            <person name="Barry K."/>
            <person name="Miller A.N."/>
            <person name="Grigoriev I.V."/>
            <person name="Debuchy R."/>
            <person name="Gladieux P."/>
            <person name="Hiltunen Thoren M."/>
            <person name="Johannesson H."/>
        </authorList>
    </citation>
    <scope>NUCLEOTIDE SEQUENCE</scope>
    <source>
        <strain evidence="2">CBS 892.96</strain>
    </source>
</reference>
<feature type="region of interest" description="Disordered" evidence="1">
    <location>
        <begin position="1"/>
        <end position="63"/>
    </location>
</feature>
<accession>A0AAN6VZJ9</accession>
<dbReference type="Proteomes" id="UP001302321">
    <property type="component" value="Unassembled WGS sequence"/>
</dbReference>
<proteinExistence type="predicted"/>
<evidence type="ECO:0000313" key="2">
    <source>
        <dbReference type="EMBL" id="KAK4172653.1"/>
    </source>
</evidence>
<comment type="caution">
    <text evidence="2">The sequence shown here is derived from an EMBL/GenBank/DDBJ whole genome shotgun (WGS) entry which is preliminary data.</text>
</comment>
<dbReference type="EMBL" id="MU866404">
    <property type="protein sequence ID" value="KAK4172653.1"/>
    <property type="molecule type" value="Genomic_DNA"/>
</dbReference>
<evidence type="ECO:0000313" key="3">
    <source>
        <dbReference type="Proteomes" id="UP001302321"/>
    </source>
</evidence>
<name>A0AAN6VZJ9_9PEZI</name>
<dbReference type="AlphaFoldDB" id="A0AAN6VZJ9"/>